<keyword evidence="3" id="KW-0813">Transport</keyword>
<keyword evidence="12" id="KW-1185">Reference proteome</keyword>
<keyword evidence="8" id="KW-0811">Translocation</keyword>
<dbReference type="EMBL" id="QZWG01000003">
    <property type="protein sequence ID" value="RZC19582.1"/>
    <property type="molecule type" value="Genomic_DNA"/>
</dbReference>
<dbReference type="InterPro" id="IPR030671">
    <property type="entry name" value="Sec61-beta/Sbh"/>
</dbReference>
<evidence type="ECO:0000256" key="3">
    <source>
        <dbReference type="ARBA" id="ARBA00022448"/>
    </source>
</evidence>
<evidence type="ECO:0000256" key="1">
    <source>
        <dbReference type="ARBA" id="ARBA00004389"/>
    </source>
</evidence>
<dbReference type="GO" id="GO:0005784">
    <property type="term" value="C:Sec61 translocon complex"/>
    <property type="evidence" value="ECO:0007669"/>
    <property type="project" value="InterPro"/>
</dbReference>
<dbReference type="PANTHER" id="PTHR13509">
    <property type="entry name" value="SEC61 SUBUNIT BETA"/>
    <property type="match status" value="1"/>
</dbReference>
<dbReference type="AlphaFoldDB" id="A0A445L8H1"/>
<keyword evidence="6" id="KW-0653">Protein transport</keyword>
<evidence type="ECO:0000256" key="8">
    <source>
        <dbReference type="ARBA" id="ARBA00023010"/>
    </source>
</evidence>
<evidence type="ECO:0000313" key="12">
    <source>
        <dbReference type="Proteomes" id="UP000289340"/>
    </source>
</evidence>
<keyword evidence="4 10" id="KW-0812">Transmembrane</keyword>
<name>A0A445L8H1_GLYSO</name>
<accession>A0A445L8H1</accession>
<comment type="similarity">
    <text evidence="2">Belongs to the SEC61-beta family.</text>
</comment>
<dbReference type="Proteomes" id="UP000289340">
    <property type="component" value="Chromosome 3"/>
</dbReference>
<keyword evidence="9 10" id="KW-0472">Membrane</keyword>
<evidence type="ECO:0000313" key="11">
    <source>
        <dbReference type="EMBL" id="RZC19582.1"/>
    </source>
</evidence>
<evidence type="ECO:0000256" key="9">
    <source>
        <dbReference type="ARBA" id="ARBA00023136"/>
    </source>
</evidence>
<comment type="caution">
    <text evidence="11">The sequence shown here is derived from an EMBL/GenBank/DDBJ whole genome shotgun (WGS) entry which is preliminary data.</text>
</comment>
<feature type="transmembrane region" description="Helical" evidence="10">
    <location>
        <begin position="37"/>
        <end position="58"/>
    </location>
</feature>
<sequence length="70" mass="7844">MHRRRLDNRNSSTSTVIRGGGSNMLRFYTDDAPGLKISPTMVLVMSFCFIGFTTLHVFDKLYRSKSGGVV</sequence>
<organism evidence="11 12">
    <name type="scientific">Glycine soja</name>
    <name type="common">Wild soybean</name>
    <dbReference type="NCBI Taxonomy" id="3848"/>
    <lineage>
        <taxon>Eukaryota</taxon>
        <taxon>Viridiplantae</taxon>
        <taxon>Streptophyta</taxon>
        <taxon>Embryophyta</taxon>
        <taxon>Tracheophyta</taxon>
        <taxon>Spermatophyta</taxon>
        <taxon>Magnoliopsida</taxon>
        <taxon>eudicotyledons</taxon>
        <taxon>Gunneridae</taxon>
        <taxon>Pentapetalae</taxon>
        <taxon>rosids</taxon>
        <taxon>fabids</taxon>
        <taxon>Fabales</taxon>
        <taxon>Fabaceae</taxon>
        <taxon>Papilionoideae</taxon>
        <taxon>50 kb inversion clade</taxon>
        <taxon>NPAAA clade</taxon>
        <taxon>indigoferoid/millettioid clade</taxon>
        <taxon>Phaseoleae</taxon>
        <taxon>Glycine</taxon>
        <taxon>Glycine subgen. Soja</taxon>
    </lineage>
</organism>
<evidence type="ECO:0000256" key="10">
    <source>
        <dbReference type="SAM" id="Phobius"/>
    </source>
</evidence>
<keyword evidence="5" id="KW-0256">Endoplasmic reticulum</keyword>
<reference evidence="11 12" key="1">
    <citation type="submission" date="2018-09" db="EMBL/GenBank/DDBJ databases">
        <title>A high-quality reference genome of wild soybean provides a powerful tool to mine soybean genomes.</title>
        <authorList>
            <person name="Xie M."/>
            <person name="Chung C.Y.L."/>
            <person name="Li M.-W."/>
            <person name="Wong F.-L."/>
            <person name="Chan T.-F."/>
            <person name="Lam H.-M."/>
        </authorList>
    </citation>
    <scope>NUCLEOTIDE SEQUENCE [LARGE SCALE GENOMIC DNA]</scope>
    <source>
        <strain evidence="12">cv. W05</strain>
        <tissue evidence="11">Hypocotyl of etiolated seedlings</tissue>
    </source>
</reference>
<evidence type="ECO:0000256" key="2">
    <source>
        <dbReference type="ARBA" id="ARBA00006103"/>
    </source>
</evidence>
<dbReference type="InterPro" id="IPR016482">
    <property type="entry name" value="SecG/Sec61-beta/Sbh"/>
</dbReference>
<dbReference type="Pfam" id="PF03911">
    <property type="entry name" value="Sec61_beta"/>
    <property type="match status" value="1"/>
</dbReference>
<gene>
    <name evidence="11" type="ORF">D0Y65_006422</name>
</gene>
<evidence type="ECO:0000256" key="7">
    <source>
        <dbReference type="ARBA" id="ARBA00022989"/>
    </source>
</evidence>
<proteinExistence type="inferred from homology"/>
<evidence type="ECO:0000256" key="6">
    <source>
        <dbReference type="ARBA" id="ARBA00022927"/>
    </source>
</evidence>
<comment type="subcellular location">
    <subcellularLocation>
        <location evidence="1">Endoplasmic reticulum membrane</location>
        <topology evidence="1">Single-pass membrane protein</topology>
    </subcellularLocation>
</comment>
<dbReference type="GO" id="GO:0006886">
    <property type="term" value="P:intracellular protein transport"/>
    <property type="evidence" value="ECO:0007669"/>
    <property type="project" value="InterPro"/>
</dbReference>
<keyword evidence="7 10" id="KW-1133">Transmembrane helix</keyword>
<evidence type="ECO:0000256" key="4">
    <source>
        <dbReference type="ARBA" id="ARBA00022692"/>
    </source>
</evidence>
<evidence type="ECO:0000256" key="5">
    <source>
        <dbReference type="ARBA" id="ARBA00022824"/>
    </source>
</evidence>
<protein>
    <submittedName>
        <fullName evidence="11">Protein transport protein Sec61 subunit beta</fullName>
    </submittedName>
</protein>